<evidence type="ECO:0000256" key="2">
    <source>
        <dbReference type="ARBA" id="ARBA00022771"/>
    </source>
</evidence>
<dbReference type="KEGG" id="tbg:TbgDal_VII1870"/>
<dbReference type="InterPro" id="IPR000306">
    <property type="entry name" value="Znf_FYVE"/>
</dbReference>
<organism evidence="7 9">
    <name type="scientific">Trypanosoma brucei gambiense (strain MHOM/CI/86/DAL972)</name>
    <dbReference type="NCBI Taxonomy" id="679716"/>
    <lineage>
        <taxon>Eukaryota</taxon>
        <taxon>Discoba</taxon>
        <taxon>Euglenozoa</taxon>
        <taxon>Kinetoplastea</taxon>
        <taxon>Metakinetoplastina</taxon>
        <taxon>Trypanosomatida</taxon>
        <taxon>Trypanosomatidae</taxon>
        <taxon>Trypanosoma</taxon>
    </lineage>
</organism>
<dbReference type="InterPro" id="IPR017455">
    <property type="entry name" value="Znf_FYVE-rel"/>
</dbReference>
<dbReference type="RefSeq" id="XP_011774500.1">
    <property type="nucleotide sequence ID" value="XM_011776198.1"/>
</dbReference>
<dbReference type="EMBL" id="FN554970">
    <property type="protein sequence ID" value="CBH12217.1"/>
    <property type="molecule type" value="Genomic_DNA"/>
</dbReference>
<keyword evidence="2 4" id="KW-0863">Zinc-finger</keyword>
<feature type="domain" description="FYVE-type" evidence="6">
    <location>
        <begin position="79"/>
        <end position="139"/>
    </location>
</feature>
<dbReference type="SUPFAM" id="SSF57903">
    <property type="entry name" value="FYVE/PHD zinc finger"/>
    <property type="match status" value="1"/>
</dbReference>
<dbReference type="Proteomes" id="UP000002316">
    <property type="component" value="Chromosome 7"/>
</dbReference>
<evidence type="ECO:0000313" key="7">
    <source>
        <dbReference type="EMBL" id="CBH12213.1"/>
    </source>
</evidence>
<name>C9ZS77_TRYB9</name>
<dbReference type="VEuPathDB" id="TriTrypDB:Tbg972.7.1870"/>
<evidence type="ECO:0000313" key="8">
    <source>
        <dbReference type="EMBL" id="CBH12217.1"/>
    </source>
</evidence>
<dbReference type="Gene3D" id="3.30.40.10">
    <property type="entry name" value="Zinc/RING finger domain, C3HC4 (zinc finger)"/>
    <property type="match status" value="1"/>
</dbReference>
<dbReference type="GeneID" id="23862324"/>
<keyword evidence="3" id="KW-0862">Zinc</keyword>
<accession>C9ZS77</accession>
<protein>
    <submittedName>
        <fullName evidence="7">Zinc finger protein, putative</fullName>
    </submittedName>
</protein>
<dbReference type="EMBL" id="FN554970">
    <property type="protein sequence ID" value="CBH12213.1"/>
    <property type="molecule type" value="Genomic_DNA"/>
</dbReference>
<dbReference type="InterPro" id="IPR052113">
    <property type="entry name" value="FYVE-type_Zinc_Finger"/>
</dbReference>
<dbReference type="AlphaFoldDB" id="C9ZS77"/>
<dbReference type="Pfam" id="PF01363">
    <property type="entry name" value="FYVE"/>
    <property type="match status" value="1"/>
</dbReference>
<dbReference type="KEGG" id="tbg:TbgDal_VII1840"/>
<dbReference type="OrthoDB" id="246056at2759"/>
<evidence type="ECO:0000256" key="1">
    <source>
        <dbReference type="ARBA" id="ARBA00022723"/>
    </source>
</evidence>
<dbReference type="RefSeq" id="XP_011774496.1">
    <property type="nucleotide sequence ID" value="XM_011776194.1"/>
</dbReference>
<dbReference type="GeneID" id="23862328"/>
<sequence>MCFLVKWMPPALFHSNGCVYFLCCHCSVNLLHASENPLVDASFPFTFVCSHPTAPCHVTQFSPPTMVSERTVSGGWKPDSSAPVCDSCDVTFTVYRRRHHCRCCGGVFCNSCSNTYVSIPALHEMKPQRVCRACATALSGATDASATAGSAATDPVSGGSFPSIAEEEEEGGDGIVSSGSSRLDDDSGDVDDSSSHSGDVSSAVAAVYSSVEEGPRTSSMTFIAALQENLRHSDDPGVVTILMYASATRQQLILVTVSDGETMSMLAERLADTYLRLENGPFKAASLTDRENALKRLRFFSESAAVDNGAQAVSVALQHRRLVLAGCSLSELQCQSAKPLVHDFFCSNISAGECGEWE</sequence>
<dbReference type="VEuPathDB" id="TriTrypDB:Tbg972.7.1840"/>
<evidence type="ECO:0000256" key="4">
    <source>
        <dbReference type="PROSITE-ProRule" id="PRU00091"/>
    </source>
</evidence>
<feature type="compositionally biased region" description="Low complexity" evidence="5">
    <location>
        <begin position="145"/>
        <end position="164"/>
    </location>
</feature>
<evidence type="ECO:0000259" key="6">
    <source>
        <dbReference type="PROSITE" id="PS50178"/>
    </source>
</evidence>
<reference evidence="9" key="2">
    <citation type="journal article" date="2010" name="PLoS Negl. Trop. Dis.">
        <title>The genome sequence of Trypanosoma brucei gambiense, causative agent of chronic human african trypanosomiasis.</title>
        <authorList>
            <person name="Jackson A.P."/>
            <person name="Sanders M."/>
            <person name="Berry A."/>
            <person name="McQuillan J."/>
            <person name="Aslett M.A."/>
            <person name="Quail M.A."/>
            <person name="Chukualim B."/>
            <person name="Capewell P."/>
            <person name="MacLeod A."/>
            <person name="Melville S.E."/>
            <person name="Gibson W."/>
            <person name="Barry J.D."/>
            <person name="Berriman M."/>
            <person name="Hertz-Fowler C."/>
        </authorList>
    </citation>
    <scope>NUCLEOTIDE SEQUENCE [LARGE SCALE GENOMIC DNA]</scope>
    <source>
        <strain evidence="9">MHOM/CI/86/DAL972</strain>
    </source>
</reference>
<evidence type="ECO:0000256" key="5">
    <source>
        <dbReference type="SAM" id="MobiDB-lite"/>
    </source>
</evidence>
<proteinExistence type="predicted"/>
<dbReference type="InterPro" id="IPR011011">
    <property type="entry name" value="Znf_FYVE_PHD"/>
</dbReference>
<evidence type="ECO:0000313" key="9">
    <source>
        <dbReference type="Proteomes" id="UP000002316"/>
    </source>
</evidence>
<dbReference type="PANTHER" id="PTHR39490:SF8">
    <property type="entry name" value="ZINC FINGER FYVE DOMAIN-CONTAINING PROTEIN 21"/>
    <property type="match status" value="1"/>
</dbReference>
<dbReference type="PROSITE" id="PS50178">
    <property type="entry name" value="ZF_FYVE"/>
    <property type="match status" value="1"/>
</dbReference>
<dbReference type="InterPro" id="IPR013083">
    <property type="entry name" value="Znf_RING/FYVE/PHD"/>
</dbReference>
<dbReference type="SMART" id="SM00064">
    <property type="entry name" value="FYVE"/>
    <property type="match status" value="1"/>
</dbReference>
<reference evidence="7" key="1">
    <citation type="submission" date="2009-09" db="EMBL/GenBank/DDBJ databases">
        <title>The genome sequence of Trypanosoma brucei gambiense: the cause of Human African trypanosomasis.</title>
        <authorList>
            <person name="Jackson A.P."/>
            <person name="Sanders M."/>
            <person name="Berry A."/>
            <person name="McQuillan J."/>
            <person name="Aslett M.A."/>
            <person name="Quail M.A."/>
            <person name="Macleod A."/>
            <person name="Melville S.E."/>
            <person name="Gibson W."/>
            <person name="Barry J.D."/>
            <person name="Berriman M."/>
            <person name="Hertz-Fowler C."/>
        </authorList>
    </citation>
    <scope>NUCLEOTIDE SEQUENCE</scope>
    <source>
        <strain evidence="7">Dal 972 clone 1</strain>
    </source>
</reference>
<dbReference type="PANTHER" id="PTHR39490">
    <property type="entry name" value="ARRESTIN DOMAIN-CONTAINING PROTEIN D"/>
    <property type="match status" value="1"/>
</dbReference>
<feature type="region of interest" description="Disordered" evidence="5">
    <location>
        <begin position="145"/>
        <end position="198"/>
    </location>
</feature>
<gene>
    <name evidence="7" type="ORF">TbgDal_VII1840</name>
    <name evidence="8" type="ORF">TbgDal_VII1870</name>
</gene>
<evidence type="ECO:0000256" key="3">
    <source>
        <dbReference type="ARBA" id="ARBA00022833"/>
    </source>
</evidence>
<keyword evidence="1" id="KW-0479">Metal-binding</keyword>
<dbReference type="GO" id="GO:0008270">
    <property type="term" value="F:zinc ion binding"/>
    <property type="evidence" value="ECO:0007669"/>
    <property type="project" value="UniProtKB-KW"/>
</dbReference>